<sequence length="97" mass="10998">MEEKSSTPQESGAKENQDEYPNGPRNGKQEQANKTSTAVLVTVRSYMEQKNVYAYKKKEGLHRYSVSSWECLYCAGCLSLPCTSSYHFAITVIYRTT</sequence>
<dbReference type="Proteomes" id="UP001054945">
    <property type="component" value="Unassembled WGS sequence"/>
</dbReference>
<gene>
    <name evidence="2" type="ORF">CEXT_547441</name>
</gene>
<feature type="region of interest" description="Disordered" evidence="1">
    <location>
        <begin position="1"/>
        <end position="35"/>
    </location>
</feature>
<protein>
    <submittedName>
        <fullName evidence="2">Uncharacterized protein</fullName>
    </submittedName>
</protein>
<name>A0AAV4UFW1_CAEEX</name>
<dbReference type="AlphaFoldDB" id="A0AAV4UFW1"/>
<organism evidence="2 3">
    <name type="scientific">Caerostris extrusa</name>
    <name type="common">Bark spider</name>
    <name type="synonym">Caerostris bankana</name>
    <dbReference type="NCBI Taxonomy" id="172846"/>
    <lineage>
        <taxon>Eukaryota</taxon>
        <taxon>Metazoa</taxon>
        <taxon>Ecdysozoa</taxon>
        <taxon>Arthropoda</taxon>
        <taxon>Chelicerata</taxon>
        <taxon>Arachnida</taxon>
        <taxon>Araneae</taxon>
        <taxon>Araneomorphae</taxon>
        <taxon>Entelegynae</taxon>
        <taxon>Araneoidea</taxon>
        <taxon>Araneidae</taxon>
        <taxon>Caerostris</taxon>
    </lineage>
</organism>
<accession>A0AAV4UFW1</accession>
<comment type="caution">
    <text evidence="2">The sequence shown here is derived from an EMBL/GenBank/DDBJ whole genome shotgun (WGS) entry which is preliminary data.</text>
</comment>
<evidence type="ECO:0000313" key="2">
    <source>
        <dbReference type="EMBL" id="GIY56710.1"/>
    </source>
</evidence>
<keyword evidence="3" id="KW-1185">Reference proteome</keyword>
<proteinExistence type="predicted"/>
<evidence type="ECO:0000313" key="3">
    <source>
        <dbReference type="Proteomes" id="UP001054945"/>
    </source>
</evidence>
<evidence type="ECO:0000256" key="1">
    <source>
        <dbReference type="SAM" id="MobiDB-lite"/>
    </source>
</evidence>
<feature type="compositionally biased region" description="Polar residues" evidence="1">
    <location>
        <begin position="1"/>
        <end position="10"/>
    </location>
</feature>
<dbReference type="EMBL" id="BPLR01012801">
    <property type="protein sequence ID" value="GIY56710.1"/>
    <property type="molecule type" value="Genomic_DNA"/>
</dbReference>
<reference evidence="2 3" key="1">
    <citation type="submission" date="2021-06" db="EMBL/GenBank/DDBJ databases">
        <title>Caerostris extrusa draft genome.</title>
        <authorList>
            <person name="Kono N."/>
            <person name="Arakawa K."/>
        </authorList>
    </citation>
    <scope>NUCLEOTIDE SEQUENCE [LARGE SCALE GENOMIC DNA]</scope>
</reference>